<accession>A0A0P9DMG5</accession>
<reference evidence="2 3" key="1">
    <citation type="submission" date="2015-09" db="EMBL/GenBank/DDBJ databases">
        <title>Draft genome sequence of Kouleothrix aurantiaca JCM 19913.</title>
        <authorList>
            <person name="Hemp J."/>
        </authorList>
    </citation>
    <scope>NUCLEOTIDE SEQUENCE [LARGE SCALE GENOMIC DNA]</scope>
    <source>
        <strain evidence="2 3">COM-B</strain>
    </source>
</reference>
<gene>
    <name evidence="2" type="ORF">SE17_02490</name>
</gene>
<feature type="transmembrane region" description="Helical" evidence="1">
    <location>
        <begin position="39"/>
        <end position="59"/>
    </location>
</feature>
<comment type="caution">
    <text evidence="2">The sequence shown here is derived from an EMBL/GenBank/DDBJ whole genome shotgun (WGS) entry which is preliminary data.</text>
</comment>
<organism evidence="2 3">
    <name type="scientific">Kouleothrix aurantiaca</name>
    <dbReference type="NCBI Taxonomy" id="186479"/>
    <lineage>
        <taxon>Bacteria</taxon>
        <taxon>Bacillati</taxon>
        <taxon>Chloroflexota</taxon>
        <taxon>Chloroflexia</taxon>
        <taxon>Chloroflexales</taxon>
        <taxon>Roseiflexineae</taxon>
        <taxon>Roseiflexaceae</taxon>
        <taxon>Kouleothrix</taxon>
    </lineage>
</organism>
<keyword evidence="1" id="KW-0472">Membrane</keyword>
<proteinExistence type="predicted"/>
<dbReference type="AlphaFoldDB" id="A0A0P9DMG5"/>
<name>A0A0P9DMG5_9CHLR</name>
<keyword evidence="1" id="KW-0812">Transmembrane</keyword>
<dbReference type="EMBL" id="LJCR01000028">
    <property type="protein sequence ID" value="KPV54643.1"/>
    <property type="molecule type" value="Genomic_DNA"/>
</dbReference>
<evidence type="ECO:0000313" key="3">
    <source>
        <dbReference type="Proteomes" id="UP000050509"/>
    </source>
</evidence>
<sequence>MLTAEQILSQAQVNEVAPTQVAAPQIVYLPQSQRGGSGFMGWLVAGVTLLVAGGVWLGVIDISPVTTPTVATQPTVAVRTLPTSLPVQPQAQAQAQPQAPVVPTSGVVVVPAANANIKFEATAAPATPTTDPNLTRLVAMINSTPTPFPVAGPAECNSANATFHSHTVAVDEHNIPLGKVETWSCESQSAADQEADNRAKAMIAAAKK</sequence>
<evidence type="ECO:0000313" key="2">
    <source>
        <dbReference type="EMBL" id="KPV54643.1"/>
    </source>
</evidence>
<evidence type="ECO:0000256" key="1">
    <source>
        <dbReference type="SAM" id="Phobius"/>
    </source>
</evidence>
<keyword evidence="1" id="KW-1133">Transmembrane helix</keyword>
<keyword evidence="3" id="KW-1185">Reference proteome</keyword>
<dbReference type="Proteomes" id="UP000050509">
    <property type="component" value="Unassembled WGS sequence"/>
</dbReference>
<protein>
    <submittedName>
        <fullName evidence="2">Uncharacterized protein</fullName>
    </submittedName>
</protein>